<comment type="subcellular location">
    <subcellularLocation>
        <location evidence="2">Chromosome</location>
    </subcellularLocation>
    <subcellularLocation>
        <location evidence="1">Nucleus</location>
    </subcellularLocation>
</comment>
<feature type="region of interest" description="Disordered" evidence="8">
    <location>
        <begin position="541"/>
        <end position="575"/>
    </location>
</feature>
<feature type="compositionally biased region" description="Basic residues" evidence="8">
    <location>
        <begin position="893"/>
        <end position="902"/>
    </location>
</feature>
<proteinExistence type="predicted"/>
<keyword evidence="4" id="KW-0489">Methyltransferase</keyword>
<feature type="compositionally biased region" description="Polar residues" evidence="8">
    <location>
        <begin position="603"/>
        <end position="619"/>
    </location>
</feature>
<dbReference type="InterPro" id="IPR006560">
    <property type="entry name" value="AWS_dom"/>
</dbReference>
<feature type="domain" description="SET" evidence="9">
    <location>
        <begin position="136"/>
        <end position="252"/>
    </location>
</feature>
<feature type="compositionally biased region" description="Basic residues" evidence="8">
    <location>
        <begin position="381"/>
        <end position="393"/>
    </location>
</feature>
<protein>
    <recommendedName>
        <fullName evidence="12">SET domain-containing protein</fullName>
    </recommendedName>
</protein>
<feature type="domain" description="AWS" evidence="10">
    <location>
        <begin position="75"/>
        <end position="123"/>
    </location>
</feature>
<dbReference type="GO" id="GO:0042054">
    <property type="term" value="F:histone methyltransferase activity"/>
    <property type="evidence" value="ECO:0007669"/>
    <property type="project" value="InterPro"/>
</dbReference>
<evidence type="ECO:0000256" key="6">
    <source>
        <dbReference type="ARBA" id="ARBA00022691"/>
    </source>
</evidence>
<dbReference type="SUPFAM" id="SSF82199">
    <property type="entry name" value="SET domain"/>
    <property type="match status" value="1"/>
</dbReference>
<dbReference type="PROSITE" id="PS50280">
    <property type="entry name" value="SET"/>
    <property type="match status" value="1"/>
</dbReference>
<keyword evidence="5" id="KW-0808">Transferase</keyword>
<evidence type="ECO:0000256" key="4">
    <source>
        <dbReference type="ARBA" id="ARBA00022603"/>
    </source>
</evidence>
<evidence type="ECO:0000256" key="2">
    <source>
        <dbReference type="ARBA" id="ARBA00004286"/>
    </source>
</evidence>
<evidence type="ECO:0000256" key="5">
    <source>
        <dbReference type="ARBA" id="ARBA00022679"/>
    </source>
</evidence>
<sequence length="926" mass="105409">MPWPDNEDSFPKENEFKLLKSVWIDYSACRRADASRTGGQRPLDQALAEFEIVKKNEYVSTQAEEIAKDMCEEDDDTDQCGCTKENPCNDATSCSRRAAMMECTNKSCSLGKLCQNRQLQRLSGRPGSIDILKSDDGLELRDTGEKGFGIFANRPFEPNELIGEYLGQIYTESEFLQIKQQYRKLEKHTYCMRLGGGLVVDASRKGGKCRFLNHSCDPNSEAELWNVAGERRVAIVASKKIQMNQELTFDYAYGDASLAALEFKYCLCASKNCRQPPSTQDIAAEKNKNNHFQASDKIQTRRRRSRATALEGDVDQQALADQEEFAFQNAIAASLTEGDMRPENDNDVCLPFVEKPPSPNYDSSDDSDDAFINYHSYRQENKRKRSCRIKRKSNYSDDSDDDHHDKKKKKTRQKNKKSSQDDFKDDVSIDDDDVEEIQDSDEDNAIDESEGRVAQLPKFKPLIPKKKHDHSVLSNTSSSPSENMPKQEESMQKSPSIDHAPLQVTRPIVPKPIIPRSRSNPLCEKFLSLANKETVAPVYTTVNSNAPTLPRRPTDPRKRKSRTPPAPSSIGGLSSLLVSTAVDLESQQAREHEKKKKKEEKPNTATNGHHSDTGNSQDQPEVKTAKDWLEEKYQKGKKKTMPQNGTTLLLPPDTFCDDDLPPRPSKAPQVNSNKVQAQVTTQFPLDTFCDDDNKKIASEQSKNELTNIAHIQEPIRKGSLLDTFCDDDDDRRLVNQRAKVNTPVVQAPKPVNMRSPLDSFCDDDPNQRAVKPFSNGHVSPIDHKPLLKRSPLDSCDDDDDRRSPMIVNKRPKAIESKSASRERYCAPPVHKSIPSPRQSYCDDRNRNRSSQSSSRAPYQDRPFAYRSHDYVPQHTSRESRERRDLYLPEAKRRRDSHHHHNQRHDYFDKVDTRNKKLRSHSPPRRR</sequence>
<dbReference type="Gene3D" id="2.170.270.10">
    <property type="entry name" value="SET domain"/>
    <property type="match status" value="1"/>
</dbReference>
<organism evidence="11">
    <name type="scientific">Aureoumbra lagunensis</name>
    <dbReference type="NCBI Taxonomy" id="44058"/>
    <lineage>
        <taxon>Eukaryota</taxon>
        <taxon>Sar</taxon>
        <taxon>Stramenopiles</taxon>
        <taxon>Ochrophyta</taxon>
        <taxon>Pelagophyceae</taxon>
        <taxon>Pelagomonadales</taxon>
        <taxon>Aureoumbra</taxon>
    </lineage>
</organism>
<evidence type="ECO:0000256" key="8">
    <source>
        <dbReference type="SAM" id="MobiDB-lite"/>
    </source>
</evidence>
<dbReference type="GO" id="GO:0005634">
    <property type="term" value="C:nucleus"/>
    <property type="evidence" value="ECO:0007669"/>
    <property type="project" value="UniProtKB-SubCell"/>
</dbReference>
<gene>
    <name evidence="11" type="ORF">ALAG00032_LOCUS3769</name>
</gene>
<feature type="region of interest" description="Disordered" evidence="8">
    <location>
        <begin position="764"/>
        <end position="926"/>
    </location>
</feature>
<evidence type="ECO:0000256" key="1">
    <source>
        <dbReference type="ARBA" id="ARBA00004123"/>
    </source>
</evidence>
<name>A0A7S3JUI4_9STRA</name>
<feature type="compositionally biased region" description="Polar residues" evidence="8">
    <location>
        <begin position="472"/>
        <end position="484"/>
    </location>
</feature>
<feature type="compositionally biased region" description="Acidic residues" evidence="8">
    <location>
        <begin position="428"/>
        <end position="448"/>
    </location>
</feature>
<evidence type="ECO:0000259" key="10">
    <source>
        <dbReference type="PROSITE" id="PS51215"/>
    </source>
</evidence>
<feature type="compositionally biased region" description="Basic and acidic residues" evidence="8">
    <location>
        <begin position="418"/>
        <end position="427"/>
    </location>
</feature>
<dbReference type="GO" id="GO:0005694">
    <property type="term" value="C:chromosome"/>
    <property type="evidence" value="ECO:0007669"/>
    <property type="project" value="UniProtKB-SubCell"/>
</dbReference>
<evidence type="ECO:0000259" key="9">
    <source>
        <dbReference type="PROSITE" id="PS50280"/>
    </source>
</evidence>
<feature type="compositionally biased region" description="Basic and acidic residues" evidence="8">
    <location>
        <begin position="903"/>
        <end position="914"/>
    </location>
</feature>
<feature type="compositionally biased region" description="Basic and acidic residues" evidence="8">
    <location>
        <begin position="866"/>
        <end position="892"/>
    </location>
</feature>
<dbReference type="GO" id="GO:0032259">
    <property type="term" value="P:methylation"/>
    <property type="evidence" value="ECO:0007669"/>
    <property type="project" value="UniProtKB-KW"/>
</dbReference>
<feature type="compositionally biased region" description="Basic residues" evidence="8">
    <location>
        <begin position="405"/>
        <end position="417"/>
    </location>
</feature>
<keyword evidence="6" id="KW-0949">S-adenosyl-L-methionine</keyword>
<feature type="region of interest" description="Disordered" evidence="8">
    <location>
        <begin position="336"/>
        <end position="503"/>
    </location>
</feature>
<accession>A0A7S3JUI4</accession>
<dbReference type="Pfam" id="PF00856">
    <property type="entry name" value="SET"/>
    <property type="match status" value="1"/>
</dbReference>
<dbReference type="AlphaFoldDB" id="A0A7S3JUI4"/>
<evidence type="ECO:0008006" key="12">
    <source>
        <dbReference type="Google" id="ProtNLM"/>
    </source>
</evidence>
<evidence type="ECO:0000313" key="11">
    <source>
        <dbReference type="EMBL" id="CAE0363028.1"/>
    </source>
</evidence>
<dbReference type="PANTHER" id="PTHR22884">
    <property type="entry name" value="SET DOMAIN PROTEINS"/>
    <property type="match status" value="1"/>
</dbReference>
<feature type="compositionally biased region" description="Basic and acidic residues" evidence="8">
    <location>
        <begin position="812"/>
        <end position="824"/>
    </location>
</feature>
<feature type="compositionally biased region" description="Basic residues" evidence="8">
    <location>
        <begin position="915"/>
        <end position="926"/>
    </location>
</feature>
<dbReference type="EMBL" id="HBIJ01005342">
    <property type="protein sequence ID" value="CAE0363028.1"/>
    <property type="molecule type" value="Transcribed_RNA"/>
</dbReference>
<dbReference type="SMART" id="SM00317">
    <property type="entry name" value="SET"/>
    <property type="match status" value="1"/>
</dbReference>
<evidence type="ECO:0000256" key="7">
    <source>
        <dbReference type="ARBA" id="ARBA00023242"/>
    </source>
</evidence>
<dbReference type="InterPro" id="IPR046341">
    <property type="entry name" value="SET_dom_sf"/>
</dbReference>
<feature type="region of interest" description="Disordered" evidence="8">
    <location>
        <begin position="587"/>
        <end position="621"/>
    </location>
</feature>
<keyword evidence="7" id="KW-0539">Nucleus</keyword>
<reference evidence="11" key="1">
    <citation type="submission" date="2021-01" db="EMBL/GenBank/DDBJ databases">
        <authorList>
            <person name="Corre E."/>
            <person name="Pelletier E."/>
            <person name="Niang G."/>
            <person name="Scheremetjew M."/>
            <person name="Finn R."/>
            <person name="Kale V."/>
            <person name="Holt S."/>
            <person name="Cochrane G."/>
            <person name="Meng A."/>
            <person name="Brown T."/>
            <person name="Cohen L."/>
        </authorList>
    </citation>
    <scope>NUCLEOTIDE SEQUENCE</scope>
    <source>
        <strain evidence="11">CCMP1510</strain>
    </source>
</reference>
<dbReference type="InterPro" id="IPR050777">
    <property type="entry name" value="SET2_Histone-Lys_MeTrsfase"/>
</dbReference>
<evidence type="ECO:0000256" key="3">
    <source>
        <dbReference type="ARBA" id="ARBA00022454"/>
    </source>
</evidence>
<keyword evidence="3" id="KW-0158">Chromosome</keyword>
<dbReference type="PROSITE" id="PS51215">
    <property type="entry name" value="AWS"/>
    <property type="match status" value="1"/>
</dbReference>
<dbReference type="InterPro" id="IPR001214">
    <property type="entry name" value="SET_dom"/>
</dbReference>